<evidence type="ECO:0000256" key="1">
    <source>
        <dbReference type="ARBA" id="ARBA00008857"/>
    </source>
</evidence>
<accession>A0ABU8Q7I9</accession>
<evidence type="ECO:0000259" key="7">
    <source>
        <dbReference type="PROSITE" id="PS51900"/>
    </source>
</evidence>
<comment type="similarity">
    <text evidence="1">Belongs to the 'phage' integrase family.</text>
</comment>
<dbReference type="InterPro" id="IPR038488">
    <property type="entry name" value="Integrase_DNA-bd_sf"/>
</dbReference>
<dbReference type="Pfam" id="PF22022">
    <property type="entry name" value="Phage_int_M"/>
    <property type="match status" value="1"/>
</dbReference>
<dbReference type="GO" id="GO:0003677">
    <property type="term" value="F:DNA binding"/>
    <property type="evidence" value="ECO:0007669"/>
    <property type="project" value="UniProtKB-KW"/>
</dbReference>
<dbReference type="PANTHER" id="PTHR30629:SF2">
    <property type="entry name" value="PROPHAGE INTEGRASE INTS-RELATED"/>
    <property type="match status" value="1"/>
</dbReference>
<evidence type="ECO:0000256" key="5">
    <source>
        <dbReference type="PROSITE-ProRule" id="PRU01248"/>
    </source>
</evidence>
<dbReference type="EMBL" id="JBBGZA010000001">
    <property type="protein sequence ID" value="MEJ5095484.1"/>
    <property type="molecule type" value="Genomic_DNA"/>
</dbReference>
<evidence type="ECO:0000259" key="6">
    <source>
        <dbReference type="PROSITE" id="PS51898"/>
    </source>
</evidence>
<feature type="domain" description="Tyr recombinase" evidence="6">
    <location>
        <begin position="198"/>
        <end position="387"/>
    </location>
</feature>
<proteinExistence type="inferred from homology"/>
<dbReference type="InterPro" id="IPR025166">
    <property type="entry name" value="Integrase_DNA_bind_dom"/>
</dbReference>
<evidence type="ECO:0000256" key="2">
    <source>
        <dbReference type="ARBA" id="ARBA00022908"/>
    </source>
</evidence>
<dbReference type="Gene3D" id="1.10.443.10">
    <property type="entry name" value="Intergrase catalytic core"/>
    <property type="match status" value="1"/>
</dbReference>
<evidence type="ECO:0000313" key="8">
    <source>
        <dbReference type="EMBL" id="MEJ5095484.1"/>
    </source>
</evidence>
<keyword evidence="3 5" id="KW-0238">DNA-binding</keyword>
<evidence type="ECO:0000256" key="4">
    <source>
        <dbReference type="ARBA" id="ARBA00023172"/>
    </source>
</evidence>
<dbReference type="Pfam" id="PF13356">
    <property type="entry name" value="Arm-DNA-bind_3"/>
    <property type="match status" value="1"/>
</dbReference>
<keyword evidence="2" id="KW-0229">DNA integration</keyword>
<dbReference type="InterPro" id="IPR011010">
    <property type="entry name" value="DNA_brk_join_enz"/>
</dbReference>
<dbReference type="Gene3D" id="3.30.160.390">
    <property type="entry name" value="Integrase, DNA-binding domain"/>
    <property type="match status" value="1"/>
</dbReference>
<dbReference type="Pfam" id="PF00589">
    <property type="entry name" value="Phage_integrase"/>
    <property type="match status" value="1"/>
</dbReference>
<keyword evidence="9" id="KW-1185">Reference proteome</keyword>
<dbReference type="Proteomes" id="UP001380365">
    <property type="component" value="Unassembled WGS sequence"/>
</dbReference>
<evidence type="ECO:0000313" key="9">
    <source>
        <dbReference type="Proteomes" id="UP001380365"/>
    </source>
</evidence>
<dbReference type="InterPro" id="IPR050808">
    <property type="entry name" value="Phage_Integrase"/>
</dbReference>
<evidence type="ECO:0000256" key="3">
    <source>
        <dbReference type="ARBA" id="ARBA00023125"/>
    </source>
</evidence>
<dbReference type="PROSITE" id="PS51900">
    <property type="entry name" value="CB"/>
    <property type="match status" value="1"/>
</dbReference>
<feature type="domain" description="Core-binding (CB)" evidence="7">
    <location>
        <begin position="92"/>
        <end position="173"/>
    </location>
</feature>
<comment type="caution">
    <text evidence="8">The sequence shown here is derived from an EMBL/GenBank/DDBJ whole genome shotgun (WGS) entry which is preliminary data.</text>
</comment>
<dbReference type="SUPFAM" id="SSF56349">
    <property type="entry name" value="DNA breaking-rejoining enzymes"/>
    <property type="match status" value="1"/>
</dbReference>
<dbReference type="InterPro" id="IPR044068">
    <property type="entry name" value="CB"/>
</dbReference>
<sequence length="400" mass="43810">MLTNATIKAARPDARPYKMTDGQGLFLHVAPTGTKSFRLKFRIGGKEQLLTFGTWPEVSLAEARERRDLAREQLGRGEDPRTPTSAGAEKPATFEAAGRAWHAHQAPRWTPVHAGDVLASLERDVFPAIGTMPLAAITPPVVLNALRIVEARGARETARRLRQRVSMIFAFAQSEGWCEHDPAAVIGRAMQAPGQRGQQPALLELDDVRALLAAAELVDAAPAVKLASRFLALTAVRLAAVRGARWDEFEDLDGPAPLWRVPAARMKLAAAKKTDPRNDHLVPLSPGAVEVLRAARALPGADELVFPGRSAGRPIGEAAIGALYARTSFAGRHVPHGWRASFSTILNERFREERDAIDRALAHAAKDKVEAAYNRAQHLERRRVLFDAWADLLTREEGRR</sequence>
<dbReference type="RefSeq" id="WP_132882265.1">
    <property type="nucleotide sequence ID" value="NZ_JBBGZA010000001.1"/>
</dbReference>
<dbReference type="PANTHER" id="PTHR30629">
    <property type="entry name" value="PROPHAGE INTEGRASE"/>
    <property type="match status" value="1"/>
</dbReference>
<dbReference type="CDD" id="cd00801">
    <property type="entry name" value="INT_P4_C"/>
    <property type="match status" value="1"/>
</dbReference>
<reference evidence="8 9" key="1">
    <citation type="submission" date="2023-12" db="EMBL/GenBank/DDBJ databases">
        <title>Gut-associated functions are favored during microbiome assembly across C. elegans life.</title>
        <authorList>
            <person name="Zimmermann J."/>
        </authorList>
    </citation>
    <scope>NUCLEOTIDE SEQUENCE [LARGE SCALE GENOMIC DNA]</scope>
    <source>
        <strain evidence="8 9">JUb134</strain>
    </source>
</reference>
<keyword evidence="4" id="KW-0233">DNA recombination</keyword>
<name>A0ABU8Q7I9_9SPHN</name>
<protein>
    <submittedName>
        <fullName evidence="8">Integrase arm-type DNA-binding domain-containing protein</fullName>
    </submittedName>
</protein>
<organism evidence="8 9">
    <name type="scientific">Sphingomonas molluscorum</name>
    <dbReference type="NCBI Taxonomy" id="418184"/>
    <lineage>
        <taxon>Bacteria</taxon>
        <taxon>Pseudomonadati</taxon>
        <taxon>Pseudomonadota</taxon>
        <taxon>Alphaproteobacteria</taxon>
        <taxon>Sphingomonadales</taxon>
        <taxon>Sphingomonadaceae</taxon>
        <taxon>Sphingomonas</taxon>
    </lineage>
</organism>
<dbReference type="InterPro" id="IPR013762">
    <property type="entry name" value="Integrase-like_cat_sf"/>
</dbReference>
<dbReference type="Gene3D" id="1.10.150.130">
    <property type="match status" value="1"/>
</dbReference>
<dbReference type="PROSITE" id="PS51898">
    <property type="entry name" value="TYR_RECOMBINASE"/>
    <property type="match status" value="1"/>
</dbReference>
<gene>
    <name evidence="8" type="ORF">WH159_13165</name>
</gene>
<dbReference type="InterPro" id="IPR010998">
    <property type="entry name" value="Integrase_recombinase_N"/>
</dbReference>
<dbReference type="InterPro" id="IPR053876">
    <property type="entry name" value="Phage_int_M"/>
</dbReference>
<dbReference type="InterPro" id="IPR002104">
    <property type="entry name" value="Integrase_catalytic"/>
</dbReference>